<dbReference type="Proteomes" id="UP000694864">
    <property type="component" value="Chromosome 14"/>
</dbReference>
<evidence type="ECO:0000256" key="1">
    <source>
        <dbReference type="SAM" id="MobiDB-lite"/>
    </source>
</evidence>
<reference evidence="4" key="2">
    <citation type="submission" date="2025-08" db="UniProtKB">
        <authorList>
            <consortium name="RefSeq"/>
        </authorList>
    </citation>
    <scope>IDENTIFICATION</scope>
    <source>
        <tissue evidence="4">Leaf</tissue>
    </source>
</reference>
<sequence>MGSSNSYSLTQNFTNLLNSQQEMNNPESLPSFSPPIQISSSPIPQSSSQFSDALDDNTRGARLRWTPQEDVVLINGWLNTSKDPVVSNGQKLGSFWDRIAFYYGESEAVAGKPKRGASQCKQRWKKINETINKFVGCYNQASSWRSSGQSEDDVLQMANELYFNDQKLKFNLEHAWRELRHEQKWCTSNAYRGYENSKRTKLDVSGTYSSSSNTTSRVEEETEERPPGIKASKSKTKKTACGEATQGDSLEKLHQAWEIREKEIAARERISKQRLLETLVGRTDLSEPELNLRKKLVDEMLG</sequence>
<dbReference type="Pfam" id="PF14303">
    <property type="entry name" value="NAM-associated"/>
    <property type="match status" value="1"/>
</dbReference>
<dbReference type="Gene3D" id="1.10.10.60">
    <property type="entry name" value="Homeodomain-like"/>
    <property type="match status" value="1"/>
</dbReference>
<feature type="region of interest" description="Disordered" evidence="1">
    <location>
        <begin position="1"/>
        <end position="54"/>
    </location>
</feature>
<feature type="region of interest" description="Disordered" evidence="1">
    <location>
        <begin position="203"/>
        <end position="244"/>
    </location>
</feature>
<reference evidence="3" key="1">
    <citation type="journal article" date="2014" name="Nat. Commun.">
        <title>The emerging biofuel crop Camelina sativa retains a highly undifferentiated hexaploid genome structure.</title>
        <authorList>
            <person name="Kagale S."/>
            <person name="Koh C."/>
            <person name="Nixon J."/>
            <person name="Bollina V."/>
            <person name="Clarke W.E."/>
            <person name="Tuteja R."/>
            <person name="Spillane C."/>
            <person name="Robinson S.J."/>
            <person name="Links M.G."/>
            <person name="Clarke C."/>
            <person name="Higgins E.E."/>
            <person name="Huebert T."/>
            <person name="Sharpe A.G."/>
            <person name="Parkin I.A."/>
        </authorList>
    </citation>
    <scope>NUCLEOTIDE SEQUENCE [LARGE SCALE GENOMIC DNA]</scope>
    <source>
        <strain evidence="3">cv. DH55</strain>
    </source>
</reference>
<dbReference type="InterPro" id="IPR001005">
    <property type="entry name" value="SANT/Myb"/>
</dbReference>
<dbReference type="PANTHER" id="PTHR45023:SF4">
    <property type="entry name" value="GLYCINE-RICH PROTEIN-RELATED"/>
    <property type="match status" value="1"/>
</dbReference>
<protein>
    <submittedName>
        <fullName evidence="4">Glutathione S-transferase T3-like</fullName>
    </submittedName>
</protein>
<feature type="compositionally biased region" description="Low complexity" evidence="1">
    <location>
        <begin position="205"/>
        <end position="216"/>
    </location>
</feature>
<proteinExistence type="predicted"/>
<keyword evidence="3" id="KW-1185">Reference proteome</keyword>
<evidence type="ECO:0000313" key="4">
    <source>
        <dbReference type="RefSeq" id="XP_010463397.1"/>
    </source>
</evidence>
<feature type="compositionally biased region" description="Low complexity" evidence="1">
    <location>
        <begin position="30"/>
        <end position="51"/>
    </location>
</feature>
<dbReference type="PROSITE" id="PS50090">
    <property type="entry name" value="MYB_LIKE"/>
    <property type="match status" value="1"/>
</dbReference>
<evidence type="ECO:0000259" key="2">
    <source>
        <dbReference type="PROSITE" id="PS50090"/>
    </source>
</evidence>
<accession>A0ABM0VZ25</accession>
<dbReference type="PANTHER" id="PTHR45023">
    <property type="match status" value="1"/>
</dbReference>
<evidence type="ECO:0000313" key="3">
    <source>
        <dbReference type="Proteomes" id="UP000694864"/>
    </source>
</evidence>
<feature type="compositionally biased region" description="Polar residues" evidence="1">
    <location>
        <begin position="1"/>
        <end position="28"/>
    </location>
</feature>
<feature type="domain" description="Myb-like" evidence="2">
    <location>
        <begin position="57"/>
        <end position="128"/>
    </location>
</feature>
<name>A0ABM0VZ25_CAMSA</name>
<organism evidence="3 4">
    <name type="scientific">Camelina sativa</name>
    <name type="common">False flax</name>
    <name type="synonym">Myagrum sativum</name>
    <dbReference type="NCBI Taxonomy" id="90675"/>
    <lineage>
        <taxon>Eukaryota</taxon>
        <taxon>Viridiplantae</taxon>
        <taxon>Streptophyta</taxon>
        <taxon>Embryophyta</taxon>
        <taxon>Tracheophyta</taxon>
        <taxon>Spermatophyta</taxon>
        <taxon>Magnoliopsida</taxon>
        <taxon>eudicotyledons</taxon>
        <taxon>Gunneridae</taxon>
        <taxon>Pentapetalae</taxon>
        <taxon>rosids</taxon>
        <taxon>malvids</taxon>
        <taxon>Brassicales</taxon>
        <taxon>Brassicaceae</taxon>
        <taxon>Camelineae</taxon>
        <taxon>Camelina</taxon>
    </lineage>
</organism>
<dbReference type="RefSeq" id="XP_010463397.1">
    <property type="nucleotide sequence ID" value="XM_010465095.1"/>
</dbReference>
<dbReference type="GeneID" id="104744069"/>
<dbReference type="InterPro" id="IPR029466">
    <property type="entry name" value="NAM-associated_C"/>
</dbReference>
<gene>
    <name evidence="4" type="primary">LOC104744069</name>
</gene>